<feature type="signal peptide" evidence="3">
    <location>
        <begin position="1"/>
        <end position="30"/>
    </location>
</feature>
<feature type="transmembrane region" description="Helical" evidence="2">
    <location>
        <begin position="40"/>
        <end position="58"/>
    </location>
</feature>
<dbReference type="SUPFAM" id="SSF103481">
    <property type="entry name" value="Multidrug resistance efflux transporter EmrE"/>
    <property type="match status" value="2"/>
</dbReference>
<feature type="domain" description="EamA" evidence="4">
    <location>
        <begin position="13"/>
        <end position="141"/>
    </location>
</feature>
<feature type="chain" id="PRO_5046098383" evidence="3">
    <location>
        <begin position="31"/>
        <end position="304"/>
    </location>
</feature>
<dbReference type="Proteomes" id="UP001501057">
    <property type="component" value="Unassembled WGS sequence"/>
</dbReference>
<feature type="transmembrane region" description="Helical" evidence="2">
    <location>
        <begin position="244"/>
        <end position="264"/>
    </location>
</feature>
<keyword evidence="3" id="KW-0732">Signal</keyword>
<dbReference type="Pfam" id="PF00892">
    <property type="entry name" value="EamA"/>
    <property type="match status" value="2"/>
</dbReference>
<dbReference type="PANTHER" id="PTHR22911">
    <property type="entry name" value="ACYL-MALONYL CONDENSING ENZYME-RELATED"/>
    <property type="match status" value="1"/>
</dbReference>
<evidence type="ECO:0000313" key="5">
    <source>
        <dbReference type="EMBL" id="GAA1738125.1"/>
    </source>
</evidence>
<feature type="transmembrane region" description="Helical" evidence="2">
    <location>
        <begin position="96"/>
        <end position="114"/>
    </location>
</feature>
<proteinExistence type="inferred from homology"/>
<keyword evidence="6" id="KW-1185">Reference proteome</keyword>
<evidence type="ECO:0000259" key="4">
    <source>
        <dbReference type="Pfam" id="PF00892"/>
    </source>
</evidence>
<keyword evidence="2" id="KW-1133">Transmembrane helix</keyword>
<feature type="transmembrane region" description="Helical" evidence="2">
    <location>
        <begin position="70"/>
        <end position="90"/>
    </location>
</feature>
<feature type="transmembrane region" description="Helical" evidence="2">
    <location>
        <begin position="183"/>
        <end position="203"/>
    </location>
</feature>
<dbReference type="EMBL" id="BAAAME010000004">
    <property type="protein sequence ID" value="GAA1738125.1"/>
    <property type="molecule type" value="Genomic_DNA"/>
</dbReference>
<evidence type="ECO:0000256" key="3">
    <source>
        <dbReference type="SAM" id="SignalP"/>
    </source>
</evidence>
<feature type="transmembrane region" description="Helical" evidence="2">
    <location>
        <begin position="215"/>
        <end position="237"/>
    </location>
</feature>
<accession>A0ABN2JTD0</accession>
<dbReference type="PANTHER" id="PTHR22911:SF76">
    <property type="entry name" value="EAMA DOMAIN-CONTAINING PROTEIN"/>
    <property type="match status" value="1"/>
</dbReference>
<reference evidence="5 6" key="1">
    <citation type="journal article" date="2019" name="Int. J. Syst. Evol. Microbiol.">
        <title>The Global Catalogue of Microorganisms (GCM) 10K type strain sequencing project: providing services to taxonomists for standard genome sequencing and annotation.</title>
        <authorList>
            <consortium name="The Broad Institute Genomics Platform"/>
            <consortium name="The Broad Institute Genome Sequencing Center for Infectious Disease"/>
            <person name="Wu L."/>
            <person name="Ma J."/>
        </authorList>
    </citation>
    <scope>NUCLEOTIDE SEQUENCE [LARGE SCALE GENOMIC DNA]</scope>
    <source>
        <strain evidence="5 6">JCM 13518</strain>
    </source>
</reference>
<evidence type="ECO:0000256" key="2">
    <source>
        <dbReference type="SAM" id="Phobius"/>
    </source>
</evidence>
<feature type="transmembrane region" description="Helical" evidence="2">
    <location>
        <begin position="126"/>
        <end position="145"/>
    </location>
</feature>
<evidence type="ECO:0000313" key="6">
    <source>
        <dbReference type="Proteomes" id="UP001501057"/>
    </source>
</evidence>
<feature type="transmembrane region" description="Helical" evidence="2">
    <location>
        <begin position="151"/>
        <end position="171"/>
    </location>
</feature>
<protein>
    <submittedName>
        <fullName evidence="5">DMT family transporter</fullName>
    </submittedName>
</protein>
<name>A0ABN2JTD0_9ACTN</name>
<sequence length="304" mass="31095">MTTGGHTVPVNALLAVVAICGVSASGPLMAATAAPALAIAFWRNAAASVVLAPITLVRRRDELKALSPRGRRLVVVAGLMLALHFATWVASLKLTSVAAATALVTTQLVWVMLIDRIRGASVPLQAGIGCALAIAGVLVVSGFDFTVSTRALVGDGLAVAGGLFAALYLVAGSAVRTELSTTAYTAVCYSVCSLALLVAAVVGGVPLTGFSAHDWMLIAGVTIAAQFLGHSILNHLLAVMSPMIVSLLLLLEVPLAALLAGVFLDQVPHAGVWVGLVLILAGLAFVVTRRSSDEPDLVEAPRVD</sequence>
<comment type="caution">
    <text evidence="5">The sequence shown here is derived from an EMBL/GenBank/DDBJ whole genome shotgun (WGS) entry which is preliminary data.</text>
</comment>
<organism evidence="5 6">
    <name type="scientific">Aeromicrobium alkaliterrae</name>
    <dbReference type="NCBI Taxonomy" id="302168"/>
    <lineage>
        <taxon>Bacteria</taxon>
        <taxon>Bacillati</taxon>
        <taxon>Actinomycetota</taxon>
        <taxon>Actinomycetes</taxon>
        <taxon>Propionibacteriales</taxon>
        <taxon>Nocardioidaceae</taxon>
        <taxon>Aeromicrobium</taxon>
    </lineage>
</organism>
<gene>
    <name evidence="5" type="ORF">GCM10009710_18030</name>
</gene>
<keyword evidence="2" id="KW-0812">Transmembrane</keyword>
<dbReference type="InterPro" id="IPR000620">
    <property type="entry name" value="EamA_dom"/>
</dbReference>
<evidence type="ECO:0000256" key="1">
    <source>
        <dbReference type="ARBA" id="ARBA00007362"/>
    </source>
</evidence>
<comment type="similarity">
    <text evidence="1">Belongs to the EamA transporter family.</text>
</comment>
<feature type="transmembrane region" description="Helical" evidence="2">
    <location>
        <begin position="270"/>
        <end position="287"/>
    </location>
</feature>
<dbReference type="InterPro" id="IPR037185">
    <property type="entry name" value="EmrE-like"/>
</dbReference>
<keyword evidence="2" id="KW-0472">Membrane</keyword>
<feature type="domain" description="EamA" evidence="4">
    <location>
        <begin position="154"/>
        <end position="287"/>
    </location>
</feature>